<keyword evidence="1" id="KW-0812">Transmembrane</keyword>
<dbReference type="PROSITE" id="PS50112">
    <property type="entry name" value="PAS"/>
    <property type="match status" value="1"/>
</dbReference>
<evidence type="ECO:0000259" key="3">
    <source>
        <dbReference type="PROSITE" id="PS50113"/>
    </source>
</evidence>
<dbReference type="PROSITE" id="PS50883">
    <property type="entry name" value="EAL"/>
    <property type="match status" value="1"/>
</dbReference>
<dbReference type="SMART" id="SM00052">
    <property type="entry name" value="EAL"/>
    <property type="match status" value="1"/>
</dbReference>
<evidence type="ECO:0000259" key="5">
    <source>
        <dbReference type="PROSITE" id="PS50887"/>
    </source>
</evidence>
<feature type="transmembrane region" description="Helical" evidence="1">
    <location>
        <begin position="14"/>
        <end position="35"/>
    </location>
</feature>
<dbReference type="OrthoDB" id="9805474at2"/>
<dbReference type="Pfam" id="PF00990">
    <property type="entry name" value="GGDEF"/>
    <property type="match status" value="1"/>
</dbReference>
<dbReference type="PANTHER" id="PTHR44757:SF2">
    <property type="entry name" value="BIOFILM ARCHITECTURE MAINTENANCE PROTEIN MBAA"/>
    <property type="match status" value="1"/>
</dbReference>
<dbReference type="InterPro" id="IPR000160">
    <property type="entry name" value="GGDEF_dom"/>
</dbReference>
<dbReference type="Gene3D" id="3.30.450.20">
    <property type="entry name" value="PAS domain"/>
    <property type="match status" value="1"/>
</dbReference>
<feature type="domain" description="EAL" evidence="4">
    <location>
        <begin position="402"/>
        <end position="650"/>
    </location>
</feature>
<dbReference type="InterPro" id="IPR035919">
    <property type="entry name" value="EAL_sf"/>
</dbReference>
<organism evidence="6 7">
    <name type="scientific">Tissierella creatinophila DSM 6911</name>
    <dbReference type="NCBI Taxonomy" id="1123403"/>
    <lineage>
        <taxon>Bacteria</taxon>
        <taxon>Bacillati</taxon>
        <taxon>Bacillota</taxon>
        <taxon>Tissierellia</taxon>
        <taxon>Tissierellales</taxon>
        <taxon>Tissierellaceae</taxon>
        <taxon>Tissierella</taxon>
    </lineage>
</organism>
<dbReference type="SUPFAM" id="SSF55785">
    <property type="entry name" value="PYP-like sensor domain (PAS domain)"/>
    <property type="match status" value="1"/>
</dbReference>
<protein>
    <submittedName>
        <fullName evidence="6">Phytochrome-like protein cph2</fullName>
    </submittedName>
</protein>
<dbReference type="CDD" id="cd00130">
    <property type="entry name" value="PAS"/>
    <property type="match status" value="1"/>
</dbReference>
<dbReference type="SMART" id="SM00267">
    <property type="entry name" value="GGDEF"/>
    <property type="match status" value="1"/>
</dbReference>
<feature type="domain" description="PAC" evidence="3">
    <location>
        <begin position="176"/>
        <end position="228"/>
    </location>
</feature>
<dbReference type="InterPro" id="IPR052155">
    <property type="entry name" value="Biofilm_reg_signaling"/>
</dbReference>
<dbReference type="Pfam" id="PF00563">
    <property type="entry name" value="EAL"/>
    <property type="match status" value="1"/>
</dbReference>
<accession>A0A1U7M501</accession>
<dbReference type="CDD" id="cd01949">
    <property type="entry name" value="GGDEF"/>
    <property type="match status" value="1"/>
</dbReference>
<dbReference type="Gene3D" id="3.30.70.270">
    <property type="match status" value="1"/>
</dbReference>
<dbReference type="AlphaFoldDB" id="A0A1U7M501"/>
<dbReference type="InterPro" id="IPR035965">
    <property type="entry name" value="PAS-like_dom_sf"/>
</dbReference>
<dbReference type="RefSeq" id="WP_075726986.1">
    <property type="nucleotide sequence ID" value="NZ_LTDM01000032.1"/>
</dbReference>
<name>A0A1U7M501_TISCR</name>
<evidence type="ECO:0000313" key="6">
    <source>
        <dbReference type="EMBL" id="OLS02268.1"/>
    </source>
</evidence>
<sequence>MTSSEAKARNLRSALNFTIIYTIMSFTWLISGQVVKDNIEAAGNIERLSWTHMHIINVLLSSIFVFIMIYIVLKRFNTDQTIIKNYLNELKIKSTTIEKAGRSIRLQRELIDNVLESADILLVGIDQDFNITKISNNIEVVSSFKIEEVKGKNINRFINSQYIEEIKENIKEKEKYKLELQLDTKYGEKIYMHATIKKNKSSDNSIIDYSLVLCDISERKLLQQKVTYLDSYDPITSLPNRNLLEKAFNSLLPTLEKSGNPVALLYIDIDDFAYINETLGHHAGDHLLMDMANKLKLATKGTDILARITQDKFVVIFTDEKSLDSIEERVNKILKDTKMSWQYEEEKYMISSTIGVSLYPDDSLEFISLLKNANIALECAKESSRTSYQYYCKENNCEAINEHTMLSNIKLALENKDFQMYYQPIINLKTGKIENIESLIRWFHPEKGYIPPDQFIPIAEKSGIIDQIGEYALEEVFSQKKKWNDSGFYLEKVSINISAVNFSRAEFSSYIKEKLQRHGLKGEEIVLELTETSFSTHKSKMKENIEEIRSFGVEIAMDDFGTGYSSLARLKELQIDYLKLDRLFIVALIEEDGQEVIKSLISLANALGKKVVAEGIETEEQFSILKKLGCAFGQGYFLARPMPAMDLISS</sequence>
<evidence type="ECO:0000313" key="7">
    <source>
        <dbReference type="Proteomes" id="UP000186112"/>
    </source>
</evidence>
<dbReference type="SUPFAM" id="SSF55073">
    <property type="entry name" value="Nucleotide cyclase"/>
    <property type="match status" value="1"/>
</dbReference>
<dbReference type="InterPro" id="IPR029787">
    <property type="entry name" value="Nucleotide_cyclase"/>
</dbReference>
<dbReference type="PROSITE" id="PS50113">
    <property type="entry name" value="PAC"/>
    <property type="match status" value="1"/>
</dbReference>
<dbReference type="InterPro" id="IPR000014">
    <property type="entry name" value="PAS"/>
</dbReference>
<comment type="caution">
    <text evidence="6">The sequence shown here is derived from an EMBL/GenBank/DDBJ whole genome shotgun (WGS) entry which is preliminary data.</text>
</comment>
<keyword evidence="1" id="KW-0472">Membrane</keyword>
<dbReference type="InterPro" id="IPR043128">
    <property type="entry name" value="Rev_trsase/Diguanyl_cyclase"/>
</dbReference>
<dbReference type="Gene3D" id="3.20.20.450">
    <property type="entry name" value="EAL domain"/>
    <property type="match status" value="1"/>
</dbReference>
<feature type="domain" description="GGDEF" evidence="5">
    <location>
        <begin position="260"/>
        <end position="393"/>
    </location>
</feature>
<dbReference type="EMBL" id="LTDM01000032">
    <property type="protein sequence ID" value="OLS02268.1"/>
    <property type="molecule type" value="Genomic_DNA"/>
</dbReference>
<dbReference type="InterPro" id="IPR000700">
    <property type="entry name" value="PAS-assoc_C"/>
</dbReference>
<keyword evidence="1" id="KW-1133">Transmembrane helix</keyword>
<dbReference type="Pfam" id="PF13426">
    <property type="entry name" value="PAS_9"/>
    <property type="match status" value="1"/>
</dbReference>
<dbReference type="Proteomes" id="UP000186112">
    <property type="component" value="Unassembled WGS sequence"/>
</dbReference>
<evidence type="ECO:0000259" key="4">
    <source>
        <dbReference type="PROSITE" id="PS50883"/>
    </source>
</evidence>
<reference evidence="6 7" key="1">
    <citation type="submission" date="2016-02" db="EMBL/GenBank/DDBJ databases">
        <title>Genome sequence of Tissierella creatinophila DSM 6911.</title>
        <authorList>
            <person name="Poehlein A."/>
            <person name="Daniel R."/>
        </authorList>
    </citation>
    <scope>NUCLEOTIDE SEQUENCE [LARGE SCALE GENOMIC DNA]</scope>
    <source>
        <strain evidence="6 7">DSM 6911</strain>
    </source>
</reference>
<dbReference type="SUPFAM" id="SSF141868">
    <property type="entry name" value="EAL domain-like"/>
    <property type="match status" value="1"/>
</dbReference>
<dbReference type="InterPro" id="IPR001633">
    <property type="entry name" value="EAL_dom"/>
</dbReference>
<keyword evidence="7" id="KW-1185">Reference proteome</keyword>
<feature type="transmembrane region" description="Helical" evidence="1">
    <location>
        <begin position="55"/>
        <end position="73"/>
    </location>
</feature>
<gene>
    <name evidence="6" type="primary">cph2_2</name>
    <name evidence="6" type="ORF">TICRE_16540</name>
</gene>
<dbReference type="CDD" id="cd01948">
    <property type="entry name" value="EAL"/>
    <property type="match status" value="1"/>
</dbReference>
<dbReference type="SMART" id="SM00091">
    <property type="entry name" value="PAS"/>
    <property type="match status" value="1"/>
</dbReference>
<dbReference type="NCBIfam" id="TIGR00229">
    <property type="entry name" value="sensory_box"/>
    <property type="match status" value="1"/>
</dbReference>
<feature type="domain" description="PAS" evidence="2">
    <location>
        <begin position="107"/>
        <end position="177"/>
    </location>
</feature>
<dbReference type="PROSITE" id="PS50887">
    <property type="entry name" value="GGDEF"/>
    <property type="match status" value="1"/>
</dbReference>
<dbReference type="PANTHER" id="PTHR44757">
    <property type="entry name" value="DIGUANYLATE CYCLASE DGCP"/>
    <property type="match status" value="1"/>
</dbReference>
<evidence type="ECO:0000259" key="2">
    <source>
        <dbReference type="PROSITE" id="PS50112"/>
    </source>
</evidence>
<dbReference type="NCBIfam" id="TIGR00254">
    <property type="entry name" value="GGDEF"/>
    <property type="match status" value="1"/>
</dbReference>
<evidence type="ECO:0000256" key="1">
    <source>
        <dbReference type="SAM" id="Phobius"/>
    </source>
</evidence>
<proteinExistence type="predicted"/>